<evidence type="ECO:0000256" key="1">
    <source>
        <dbReference type="ARBA" id="ARBA00004123"/>
    </source>
</evidence>
<dbReference type="InterPro" id="IPR036420">
    <property type="entry name" value="BRCT_dom_sf"/>
</dbReference>
<dbReference type="InterPro" id="IPR050800">
    <property type="entry name" value="ARTD/PARP"/>
</dbReference>
<dbReference type="InterPro" id="IPR036930">
    <property type="entry name" value="WGR_dom_sf"/>
</dbReference>
<evidence type="ECO:0000256" key="7">
    <source>
        <dbReference type="ARBA" id="ARBA00024347"/>
    </source>
</evidence>
<dbReference type="InterPro" id="IPR008893">
    <property type="entry name" value="WGR_domain"/>
</dbReference>
<evidence type="ECO:0000256" key="5">
    <source>
        <dbReference type="ARBA" id="ARBA00023027"/>
    </source>
</evidence>
<dbReference type="EC" id="2.4.2.-" evidence="9"/>
<dbReference type="PANTHER" id="PTHR10459:SF60">
    <property type="entry name" value="POLY [ADP-RIBOSE] POLYMERASE 2"/>
    <property type="match status" value="1"/>
</dbReference>
<dbReference type="PROSITE" id="PS50172">
    <property type="entry name" value="BRCT"/>
    <property type="match status" value="1"/>
</dbReference>
<dbReference type="SMART" id="SM00292">
    <property type="entry name" value="BRCT"/>
    <property type="match status" value="1"/>
</dbReference>
<dbReference type="PROSITE" id="PS51060">
    <property type="entry name" value="PARP_ALPHA_HD"/>
    <property type="match status" value="1"/>
</dbReference>
<keyword evidence="5 9" id="KW-0520">NAD</keyword>
<dbReference type="SUPFAM" id="SSF47587">
    <property type="entry name" value="Domain of poly(ADP-ribose) polymerase"/>
    <property type="match status" value="1"/>
</dbReference>
<dbReference type="Pfam" id="PF00533">
    <property type="entry name" value="BRCT"/>
    <property type="match status" value="1"/>
</dbReference>
<evidence type="ECO:0000256" key="10">
    <source>
        <dbReference type="SAM" id="MobiDB-lite"/>
    </source>
</evidence>
<comment type="catalytic activity">
    <reaction evidence="8">
        <text>NAD(+) + (ADP-D-ribosyl)n-acceptor = nicotinamide + (ADP-D-ribosyl)n+1-acceptor + H(+).</text>
        <dbReference type="EC" id="2.4.2.30"/>
    </reaction>
</comment>
<comment type="subcellular location">
    <subcellularLocation>
        <location evidence="1">Nucleus</location>
    </subcellularLocation>
</comment>
<dbReference type="InterPro" id="IPR004102">
    <property type="entry name" value="Poly(ADP-ribose)pol_reg_dom"/>
</dbReference>
<name>A0ABR0SP76_9HYPO</name>
<evidence type="ECO:0000256" key="8">
    <source>
        <dbReference type="ARBA" id="ARBA00033987"/>
    </source>
</evidence>
<evidence type="ECO:0000256" key="9">
    <source>
        <dbReference type="RuleBase" id="RU362114"/>
    </source>
</evidence>
<dbReference type="Pfam" id="PF00644">
    <property type="entry name" value="PARP"/>
    <property type="match status" value="1"/>
</dbReference>
<evidence type="ECO:0000259" key="14">
    <source>
        <dbReference type="PROSITE" id="PS51977"/>
    </source>
</evidence>
<keyword evidence="3 9" id="KW-0808">Transferase</keyword>
<dbReference type="Proteomes" id="UP001338125">
    <property type="component" value="Unassembled WGS sequence"/>
</dbReference>
<dbReference type="SUPFAM" id="SSF56399">
    <property type="entry name" value="ADP-ribosylation"/>
    <property type="match status" value="1"/>
</dbReference>
<dbReference type="PROSITE" id="PS51059">
    <property type="entry name" value="PARP_CATALYTIC"/>
    <property type="match status" value="1"/>
</dbReference>
<protein>
    <recommendedName>
        <fullName evidence="9">Poly [ADP-ribose] polymerase</fullName>
        <shortName evidence="9">PARP</shortName>
        <ecNumber evidence="9">2.4.2.-</ecNumber>
    </recommendedName>
</protein>
<evidence type="ECO:0000259" key="11">
    <source>
        <dbReference type="PROSITE" id="PS50172"/>
    </source>
</evidence>
<dbReference type="Pfam" id="PF05406">
    <property type="entry name" value="WGR"/>
    <property type="match status" value="1"/>
</dbReference>
<feature type="compositionally biased region" description="Basic and acidic residues" evidence="10">
    <location>
        <begin position="293"/>
        <end position="305"/>
    </location>
</feature>
<dbReference type="SUPFAM" id="SSF142921">
    <property type="entry name" value="WGR domain-like"/>
    <property type="match status" value="1"/>
</dbReference>
<dbReference type="Gene3D" id="3.90.228.10">
    <property type="match status" value="1"/>
</dbReference>
<dbReference type="EMBL" id="JAVFKD010000012">
    <property type="protein sequence ID" value="KAK5993844.1"/>
    <property type="molecule type" value="Genomic_DNA"/>
</dbReference>
<keyword evidence="6" id="KW-0539">Nucleus</keyword>
<keyword evidence="16" id="KW-1185">Reference proteome</keyword>
<accession>A0ABR0SP76</accession>
<dbReference type="SUPFAM" id="SSF52113">
    <property type="entry name" value="BRCT domain"/>
    <property type="match status" value="1"/>
</dbReference>
<keyword evidence="4" id="KW-0548">Nucleotidyltransferase</keyword>
<comment type="similarity">
    <text evidence="7">Belongs to the ARTD/PARP family.</text>
</comment>
<dbReference type="CDD" id="cd01437">
    <property type="entry name" value="parp_like"/>
    <property type="match status" value="1"/>
</dbReference>
<proteinExistence type="inferred from homology"/>
<feature type="region of interest" description="Disordered" evidence="10">
    <location>
        <begin position="293"/>
        <end position="340"/>
    </location>
</feature>
<dbReference type="InterPro" id="IPR001357">
    <property type="entry name" value="BRCT_dom"/>
</dbReference>
<evidence type="ECO:0000313" key="16">
    <source>
        <dbReference type="Proteomes" id="UP001338125"/>
    </source>
</evidence>
<dbReference type="Pfam" id="PF02877">
    <property type="entry name" value="PARP_reg"/>
    <property type="match status" value="1"/>
</dbReference>
<reference evidence="15 16" key="1">
    <citation type="submission" date="2024-01" db="EMBL/GenBank/DDBJ databases">
        <title>Complete genome of Cladobotryum mycophilum ATHUM6906.</title>
        <authorList>
            <person name="Christinaki A.C."/>
            <person name="Myridakis A.I."/>
            <person name="Kouvelis V.N."/>
        </authorList>
    </citation>
    <scope>NUCLEOTIDE SEQUENCE [LARGE SCALE GENOMIC DNA]</scope>
    <source>
        <strain evidence="15 16">ATHUM6906</strain>
    </source>
</reference>
<feature type="domain" description="BRCT" evidence="11">
    <location>
        <begin position="13"/>
        <end position="108"/>
    </location>
</feature>
<feature type="region of interest" description="Disordered" evidence="10">
    <location>
        <begin position="101"/>
        <end position="194"/>
    </location>
</feature>
<evidence type="ECO:0000259" key="12">
    <source>
        <dbReference type="PROSITE" id="PS51059"/>
    </source>
</evidence>
<sequence>MPRRKAAAPPPTPAVPPLDGCAIALSGKFDSLQHTHASLEKLIKDLSGTVTRSVTKATTHVVCTEDDYSGSSAKVTAGKAKDLPLVSPEWIFESEKQQKVVSADDYAWGQPQPQSQPQPAPSSQDSNASKKRPIMITKSDDDEPENKRPKTADGNPDASADVKAKSVKGAKASKAKVAAKGKPAKIKEEESEEEEPVKELLKKRNEYCPFSNYLVYIEPDTGMIYDAALNQTNASNNANKFYRVQVLLDPQSSAYKTWTRWGRVGEVGQSAMLGNGTLPDAIKNFEKKFKDKSGLTWDNRGENPKPGKYAFVEKSYNPDDDEDEKEDSKVVKKEQPDYKPPECKLSPSIRSLMGLIFNKRYFEATMSALNYDANKLPLGKLSKGNILRGFQQLKDLAALLDDSSLAASRWGMDAPSAIEQLSNLYYSIIPHAFGRNRPPVINNGTMLKQEIELLESLSDMKDADEIMKDHKEVDDVHPLDNQFKSLNLEEMTVLDHKSSEFQLLEQYLQGSKGQTHHVQYKVQEIFRVERKGEKDRFDDYANASKIGANRRLLWHGSRATNFGGILSQGLRIAPPEAPVSGYMFGKGIYLADMSSKSANYCCSYNSGGQALLLLCEAKLGDPMQQLTGSSYTAGTDALAKGMESTWGMGRTAPSKWMDASPVHPTLKGIQMPDMSVAAGPTNIHGAGLVYNEYICYDVAQVKLRYLFRVQM</sequence>
<dbReference type="Gene3D" id="2.20.140.10">
    <property type="entry name" value="WGR domain"/>
    <property type="match status" value="1"/>
</dbReference>
<evidence type="ECO:0000256" key="3">
    <source>
        <dbReference type="ARBA" id="ARBA00022679"/>
    </source>
</evidence>
<dbReference type="PROSITE" id="PS51977">
    <property type="entry name" value="WGR"/>
    <property type="match status" value="1"/>
</dbReference>
<evidence type="ECO:0000256" key="2">
    <source>
        <dbReference type="ARBA" id="ARBA00022676"/>
    </source>
</evidence>
<feature type="domain" description="PARP alpha-helical" evidence="13">
    <location>
        <begin position="342"/>
        <end position="468"/>
    </location>
</feature>
<evidence type="ECO:0000259" key="13">
    <source>
        <dbReference type="PROSITE" id="PS51060"/>
    </source>
</evidence>
<organism evidence="15 16">
    <name type="scientific">Cladobotryum mycophilum</name>
    <dbReference type="NCBI Taxonomy" id="491253"/>
    <lineage>
        <taxon>Eukaryota</taxon>
        <taxon>Fungi</taxon>
        <taxon>Dikarya</taxon>
        <taxon>Ascomycota</taxon>
        <taxon>Pezizomycotina</taxon>
        <taxon>Sordariomycetes</taxon>
        <taxon>Hypocreomycetidae</taxon>
        <taxon>Hypocreales</taxon>
        <taxon>Hypocreaceae</taxon>
        <taxon>Cladobotryum</taxon>
    </lineage>
</organism>
<keyword evidence="2 9" id="KW-0328">Glycosyltransferase</keyword>
<dbReference type="SMART" id="SM00773">
    <property type="entry name" value="WGR"/>
    <property type="match status" value="1"/>
</dbReference>
<gene>
    <name evidence="15" type="ORF">PT974_07281</name>
</gene>
<evidence type="ECO:0000256" key="6">
    <source>
        <dbReference type="ARBA" id="ARBA00023242"/>
    </source>
</evidence>
<dbReference type="Gene3D" id="3.40.50.10190">
    <property type="entry name" value="BRCT domain"/>
    <property type="match status" value="1"/>
</dbReference>
<dbReference type="PANTHER" id="PTHR10459">
    <property type="entry name" value="DNA LIGASE"/>
    <property type="match status" value="1"/>
</dbReference>
<feature type="compositionally biased region" description="Basic and acidic residues" evidence="10">
    <location>
        <begin position="326"/>
        <end position="340"/>
    </location>
</feature>
<feature type="compositionally biased region" description="Basic residues" evidence="10">
    <location>
        <begin position="165"/>
        <end position="184"/>
    </location>
</feature>
<feature type="domain" description="WGR" evidence="14">
    <location>
        <begin position="212"/>
        <end position="309"/>
    </location>
</feature>
<dbReference type="Gene3D" id="1.20.142.10">
    <property type="entry name" value="Poly(ADP-ribose) polymerase, regulatory domain"/>
    <property type="match status" value="1"/>
</dbReference>
<dbReference type="InterPro" id="IPR012317">
    <property type="entry name" value="Poly(ADP-ribose)pol_cat_dom"/>
</dbReference>
<evidence type="ECO:0000256" key="4">
    <source>
        <dbReference type="ARBA" id="ARBA00022695"/>
    </source>
</evidence>
<dbReference type="InterPro" id="IPR036616">
    <property type="entry name" value="Poly(ADP-ribose)pol_reg_dom_sf"/>
</dbReference>
<dbReference type="CDD" id="cd07997">
    <property type="entry name" value="WGR_PARP"/>
    <property type="match status" value="1"/>
</dbReference>
<feature type="domain" description="PARP catalytic" evidence="12">
    <location>
        <begin position="477"/>
        <end position="711"/>
    </location>
</feature>
<comment type="caution">
    <text evidence="15">The sequence shown here is derived from an EMBL/GenBank/DDBJ whole genome shotgun (WGS) entry which is preliminary data.</text>
</comment>
<evidence type="ECO:0000313" key="15">
    <source>
        <dbReference type="EMBL" id="KAK5993844.1"/>
    </source>
</evidence>